<evidence type="ECO:0000256" key="2">
    <source>
        <dbReference type="ARBA" id="ARBA00022692"/>
    </source>
</evidence>
<feature type="region of interest" description="Disordered" evidence="5">
    <location>
        <begin position="655"/>
        <end position="695"/>
    </location>
</feature>
<feature type="transmembrane region" description="Helical" evidence="6">
    <location>
        <begin position="325"/>
        <end position="343"/>
    </location>
</feature>
<proteinExistence type="predicted"/>
<dbReference type="CDD" id="cd07042">
    <property type="entry name" value="STAS_SulP_like_sulfate_transporter"/>
    <property type="match status" value="1"/>
</dbReference>
<feature type="compositionally biased region" description="Polar residues" evidence="5">
    <location>
        <begin position="666"/>
        <end position="677"/>
    </location>
</feature>
<dbReference type="NCBIfam" id="TIGR00815">
    <property type="entry name" value="sulP"/>
    <property type="match status" value="1"/>
</dbReference>
<feature type="transmembrane region" description="Helical" evidence="6">
    <location>
        <begin position="451"/>
        <end position="472"/>
    </location>
</feature>
<evidence type="ECO:0000256" key="4">
    <source>
        <dbReference type="ARBA" id="ARBA00023136"/>
    </source>
</evidence>
<keyword evidence="3 6" id="KW-1133">Transmembrane helix</keyword>
<dbReference type="STRING" id="6573.A0A210R1I5"/>
<feature type="transmembrane region" description="Helical" evidence="6">
    <location>
        <begin position="246"/>
        <end position="268"/>
    </location>
</feature>
<sequence length="897" mass="99471">MTTGAKRAINSDRRHSRHHRFQRCRFPIQKHMSSMQRSVSVVEGMPMEPAMNGKKNRRSSCPPVSGQESTIFVKRPPYTQVAFDELNLRGDEQDSMSLGQKIRSKCDCSAKCVFKQLSTLLPIIKVIRYYNFKENLLIDILSGVTIGILHIPQALAFGLLTSVKVENGLYTSVWPVILYVFFGTSAHVSMGTSAVICIVTASVVDRQAEVFKDMNMHLMTGGNGTSNSTFEAWEDIPEFMDYKENVAINIAMSAGLIMIIMGCFRLGFVTAYLSESFFSAFTSGAAVHIATSQIPALLGINTPRFGGVFKIIYTYEAIFGKVHEMQPATPIIGVISIVILFLVKECINERFKHKLFIPIPVELLVVILATVLSFAIGFDEEAVPNKDKVFHVAVVGQLTSTIPPPVLPDLTGIQDYIVDSFVIAILIFANTIAMAKICAKKHNYEVDDSQELIAYGMCNFLSGFMLCFPSAVAPPRSMVASSMNTKTTVTGIFVTILMLLVILVISALFKPLPKAALAAIIVVALKGLFVQMMDCRKFWRVNKFDFIIWFFTIFSVVFLDIDLGLGIGVIVSLFTVVFQTQFSRGYRLAVTPNDGIMVENNRYKNTREIPGVKIFRFQSNLYFANAEIFRNTLYNGTINPRKLLKMLQKQKKYDDKFGGGEMKNGEPTNTYVGSSMKPTDGNMKSELSSTRFDQNGKDMRYGKESVISSISNTSADNPAFGLSEENLVPVGNGNGKVNGQNGTPSHNFLSIDSYPLRSRRISVASSISMITELEIDPVDGNEAVSVEWLEHARKIHHIIVDCSTMNYLDISGASVLSHIYAEYQHVNINVFLAGCSADIRNTMDHAGVFDKIPKGNFFIDLEDAIAVAKNMAVQTVPINLEDFSDDEAAEDSYITRM</sequence>
<evidence type="ECO:0000313" key="8">
    <source>
        <dbReference type="EMBL" id="OWF54745.1"/>
    </source>
</evidence>
<keyword evidence="2 6" id="KW-0812">Transmembrane</keyword>
<evidence type="ECO:0000259" key="7">
    <source>
        <dbReference type="PROSITE" id="PS50801"/>
    </source>
</evidence>
<dbReference type="GO" id="GO:0016020">
    <property type="term" value="C:membrane"/>
    <property type="evidence" value="ECO:0007669"/>
    <property type="project" value="UniProtKB-SubCell"/>
</dbReference>
<dbReference type="InterPro" id="IPR011547">
    <property type="entry name" value="SLC26A/SulP_dom"/>
</dbReference>
<name>A0A210R1I5_MIZYE</name>
<dbReference type="PANTHER" id="PTHR11814">
    <property type="entry name" value="SULFATE TRANSPORTER"/>
    <property type="match status" value="1"/>
</dbReference>
<evidence type="ECO:0000256" key="6">
    <source>
        <dbReference type="SAM" id="Phobius"/>
    </source>
</evidence>
<feature type="transmembrane region" description="Helical" evidence="6">
    <location>
        <begin position="416"/>
        <end position="439"/>
    </location>
</feature>
<dbReference type="Gene3D" id="3.30.750.24">
    <property type="entry name" value="STAS domain"/>
    <property type="match status" value="1"/>
</dbReference>
<dbReference type="InterPro" id="IPR036513">
    <property type="entry name" value="STAS_dom_sf"/>
</dbReference>
<gene>
    <name evidence="8" type="ORF">KP79_PYT18640</name>
</gene>
<evidence type="ECO:0000256" key="3">
    <source>
        <dbReference type="ARBA" id="ARBA00022989"/>
    </source>
</evidence>
<organism evidence="8 9">
    <name type="scientific">Mizuhopecten yessoensis</name>
    <name type="common">Japanese scallop</name>
    <name type="synonym">Patinopecten yessoensis</name>
    <dbReference type="NCBI Taxonomy" id="6573"/>
    <lineage>
        <taxon>Eukaryota</taxon>
        <taxon>Metazoa</taxon>
        <taxon>Spiralia</taxon>
        <taxon>Lophotrochozoa</taxon>
        <taxon>Mollusca</taxon>
        <taxon>Bivalvia</taxon>
        <taxon>Autobranchia</taxon>
        <taxon>Pteriomorphia</taxon>
        <taxon>Pectinida</taxon>
        <taxon>Pectinoidea</taxon>
        <taxon>Pectinidae</taxon>
        <taxon>Mizuhopecten</taxon>
    </lineage>
</organism>
<dbReference type="InterPro" id="IPR002645">
    <property type="entry name" value="STAS_dom"/>
</dbReference>
<feature type="transmembrane region" description="Helical" evidence="6">
    <location>
        <begin position="136"/>
        <end position="156"/>
    </location>
</feature>
<evidence type="ECO:0000313" key="9">
    <source>
        <dbReference type="Proteomes" id="UP000242188"/>
    </source>
</evidence>
<feature type="transmembrane region" description="Helical" evidence="6">
    <location>
        <begin position="516"/>
        <end position="534"/>
    </location>
</feature>
<feature type="transmembrane region" description="Helical" evidence="6">
    <location>
        <begin position="176"/>
        <end position="204"/>
    </location>
</feature>
<dbReference type="EMBL" id="NEDP02000890">
    <property type="protein sequence ID" value="OWF54745.1"/>
    <property type="molecule type" value="Genomic_DNA"/>
</dbReference>
<dbReference type="Proteomes" id="UP000242188">
    <property type="component" value="Unassembled WGS sequence"/>
</dbReference>
<dbReference type="Pfam" id="PF01740">
    <property type="entry name" value="STAS"/>
    <property type="match status" value="1"/>
</dbReference>
<keyword evidence="9" id="KW-1185">Reference proteome</keyword>
<dbReference type="OrthoDB" id="288203at2759"/>
<dbReference type="PROSITE" id="PS50801">
    <property type="entry name" value="STAS"/>
    <property type="match status" value="1"/>
</dbReference>
<feature type="domain" description="STAS" evidence="7">
    <location>
        <begin position="602"/>
        <end position="868"/>
    </location>
</feature>
<accession>A0A210R1I5</accession>
<evidence type="ECO:0000256" key="1">
    <source>
        <dbReference type="ARBA" id="ARBA00004141"/>
    </source>
</evidence>
<dbReference type="AlphaFoldDB" id="A0A210R1I5"/>
<protein>
    <submittedName>
        <fullName evidence="8">Prestin</fullName>
    </submittedName>
</protein>
<comment type="subcellular location">
    <subcellularLocation>
        <location evidence="1">Membrane</location>
        <topology evidence="1">Multi-pass membrane protein</topology>
    </subcellularLocation>
</comment>
<feature type="transmembrane region" description="Helical" evidence="6">
    <location>
        <begin position="355"/>
        <end position="378"/>
    </location>
</feature>
<feature type="transmembrane region" description="Helical" evidence="6">
    <location>
        <begin position="546"/>
        <end position="578"/>
    </location>
</feature>
<feature type="region of interest" description="Disordered" evidence="5">
    <location>
        <begin position="1"/>
        <end position="20"/>
    </location>
</feature>
<keyword evidence="4 6" id="KW-0472">Membrane</keyword>
<evidence type="ECO:0000256" key="5">
    <source>
        <dbReference type="SAM" id="MobiDB-lite"/>
    </source>
</evidence>
<dbReference type="GO" id="GO:0055085">
    <property type="term" value="P:transmembrane transport"/>
    <property type="evidence" value="ECO:0007669"/>
    <property type="project" value="InterPro"/>
</dbReference>
<feature type="transmembrane region" description="Helical" evidence="6">
    <location>
        <begin position="492"/>
        <end position="509"/>
    </location>
</feature>
<dbReference type="InterPro" id="IPR001902">
    <property type="entry name" value="SLC26A/SulP_fam"/>
</dbReference>
<reference evidence="8 9" key="1">
    <citation type="journal article" date="2017" name="Nat. Ecol. Evol.">
        <title>Scallop genome provides insights into evolution of bilaterian karyotype and development.</title>
        <authorList>
            <person name="Wang S."/>
            <person name="Zhang J."/>
            <person name="Jiao W."/>
            <person name="Li J."/>
            <person name="Xun X."/>
            <person name="Sun Y."/>
            <person name="Guo X."/>
            <person name="Huan P."/>
            <person name="Dong B."/>
            <person name="Zhang L."/>
            <person name="Hu X."/>
            <person name="Sun X."/>
            <person name="Wang J."/>
            <person name="Zhao C."/>
            <person name="Wang Y."/>
            <person name="Wang D."/>
            <person name="Huang X."/>
            <person name="Wang R."/>
            <person name="Lv J."/>
            <person name="Li Y."/>
            <person name="Zhang Z."/>
            <person name="Liu B."/>
            <person name="Lu W."/>
            <person name="Hui Y."/>
            <person name="Liang J."/>
            <person name="Zhou Z."/>
            <person name="Hou R."/>
            <person name="Li X."/>
            <person name="Liu Y."/>
            <person name="Li H."/>
            <person name="Ning X."/>
            <person name="Lin Y."/>
            <person name="Zhao L."/>
            <person name="Xing Q."/>
            <person name="Dou J."/>
            <person name="Li Y."/>
            <person name="Mao J."/>
            <person name="Guo H."/>
            <person name="Dou H."/>
            <person name="Li T."/>
            <person name="Mu C."/>
            <person name="Jiang W."/>
            <person name="Fu Q."/>
            <person name="Fu X."/>
            <person name="Miao Y."/>
            <person name="Liu J."/>
            <person name="Yu Q."/>
            <person name="Li R."/>
            <person name="Liao H."/>
            <person name="Li X."/>
            <person name="Kong Y."/>
            <person name="Jiang Z."/>
            <person name="Chourrout D."/>
            <person name="Li R."/>
            <person name="Bao Z."/>
        </authorList>
    </citation>
    <scope>NUCLEOTIDE SEQUENCE [LARGE SCALE GENOMIC DNA]</scope>
    <source>
        <strain evidence="8 9">PY_sf001</strain>
    </source>
</reference>
<dbReference type="SUPFAM" id="SSF52091">
    <property type="entry name" value="SpoIIaa-like"/>
    <property type="match status" value="1"/>
</dbReference>
<dbReference type="Pfam" id="PF00916">
    <property type="entry name" value="Sulfate_transp"/>
    <property type="match status" value="1"/>
</dbReference>
<comment type="caution">
    <text evidence="8">The sequence shown here is derived from an EMBL/GenBank/DDBJ whole genome shotgun (WGS) entry which is preliminary data.</text>
</comment>